<evidence type="ECO:0000313" key="2">
    <source>
        <dbReference type="Proteomes" id="UP000036771"/>
    </source>
</evidence>
<reference evidence="1 2" key="1">
    <citation type="submission" date="2015-03" db="EMBL/GenBank/DDBJ databases">
        <title>Caedibacter varicaedens, whole genome shotgun sequence.</title>
        <authorList>
            <person name="Suzuki H."/>
            <person name="Dapper A.L."/>
            <person name="Gibson A.K."/>
            <person name="Jackson C."/>
            <person name="Lee H."/>
            <person name="Pejaver V.R."/>
            <person name="Doak T."/>
            <person name="Lynch M."/>
        </authorList>
    </citation>
    <scope>NUCLEOTIDE SEQUENCE [LARGE SCALE GENOMIC DNA]</scope>
</reference>
<dbReference type="OrthoDB" id="9775333at2"/>
<evidence type="ECO:0008006" key="3">
    <source>
        <dbReference type="Google" id="ProtNLM"/>
    </source>
</evidence>
<dbReference type="NCBIfam" id="TIGR03353">
    <property type="entry name" value="VI_chp_4"/>
    <property type="match status" value="1"/>
</dbReference>
<proteinExistence type="predicted"/>
<accession>A0A0K8ME58</accession>
<name>A0A0K8ME58_9PROT</name>
<dbReference type="Proteomes" id="UP000036771">
    <property type="component" value="Unassembled WGS sequence"/>
</dbReference>
<gene>
    <name evidence="1" type="ORF">Cva_01494</name>
</gene>
<dbReference type="InterPro" id="IPR010263">
    <property type="entry name" value="T6SS_TssK"/>
</dbReference>
<keyword evidence="2" id="KW-1185">Reference proteome</keyword>
<comment type="caution">
    <text evidence="1">The sequence shown here is derived from an EMBL/GenBank/DDBJ whole genome shotgun (WGS) entry which is preliminary data.</text>
</comment>
<protein>
    <recommendedName>
        <fullName evidence="3">Type VI secretion protein</fullName>
    </recommendedName>
</protein>
<dbReference type="AlphaFoldDB" id="A0A0K8ME58"/>
<dbReference type="PANTHER" id="PTHR35566:SF1">
    <property type="entry name" value="TYPE VI SECRETION SYSTEM BASEPLATE COMPONENT TSSK1"/>
    <property type="match status" value="1"/>
</dbReference>
<dbReference type="Pfam" id="PF05936">
    <property type="entry name" value="T6SS_VasE"/>
    <property type="match status" value="1"/>
</dbReference>
<sequence>MIYGGNVKNAIQWHEGMLLRPQHFQQADRRIEQLFAYHLNTIMTHPWGIIRFIYDTAAIVTGVVRILDLEAILPDGLVLSLHQTEGEDIYLNLESYQKDLKDKVMTLYLTIPEYQAGRANVNSDNPRFRSTENQSAVDENTGDDAVAFPALKPNFTLLLSETQPGRCVSLPLMKIQKVANTYQVLEFIPPQLKVATDSSLGLMCRNLIYRIREKMAFLADRLTSQTSELMSAEAENAVKALCSGLLPLEAMISAGVSHPFDVYIQLNNLAAHLISISPGQMAPSFTPYNHDDVRSSFIQVIQFAETMLERIQEGYYVVPFTLKDRVFCLGLNAQWMTSRLILGAKASAKMSEKDVVDWISQTVIATDNYVNSCREKRILGASRKIISGVDELKLMPARDVVLFAVENTPNFISSDQVLQVFNVADSEDMRPEELVLYIPKNS</sequence>
<dbReference type="PANTHER" id="PTHR35566">
    <property type="entry name" value="BLR3599 PROTEIN"/>
    <property type="match status" value="1"/>
</dbReference>
<evidence type="ECO:0000313" key="1">
    <source>
        <dbReference type="EMBL" id="GAO98825.1"/>
    </source>
</evidence>
<organism evidence="1 2">
    <name type="scientific">Caedimonas varicaedens</name>
    <dbReference type="NCBI Taxonomy" id="1629334"/>
    <lineage>
        <taxon>Bacteria</taxon>
        <taxon>Pseudomonadati</taxon>
        <taxon>Pseudomonadota</taxon>
        <taxon>Alphaproteobacteria</taxon>
        <taxon>Holosporales</taxon>
        <taxon>Caedimonadaceae</taxon>
        <taxon>Caedimonas</taxon>
    </lineage>
</organism>
<dbReference type="EMBL" id="BBVC01000095">
    <property type="protein sequence ID" value="GAO98825.1"/>
    <property type="molecule type" value="Genomic_DNA"/>
</dbReference>
<dbReference type="STRING" id="1629334.Cva_01494"/>